<name>A0AAQ3PY04_9LILI</name>
<evidence type="ECO:0000313" key="3">
    <source>
        <dbReference type="Proteomes" id="UP001327560"/>
    </source>
</evidence>
<feature type="compositionally biased region" description="Basic and acidic residues" evidence="1">
    <location>
        <begin position="216"/>
        <end position="225"/>
    </location>
</feature>
<gene>
    <name evidence="2" type="ORF">Cni_G00964</name>
</gene>
<protein>
    <submittedName>
        <fullName evidence="2">Pinin isoform X1</fullName>
    </submittedName>
</protein>
<organism evidence="2 3">
    <name type="scientific">Canna indica</name>
    <name type="common">Indian-shot</name>
    <dbReference type="NCBI Taxonomy" id="4628"/>
    <lineage>
        <taxon>Eukaryota</taxon>
        <taxon>Viridiplantae</taxon>
        <taxon>Streptophyta</taxon>
        <taxon>Embryophyta</taxon>
        <taxon>Tracheophyta</taxon>
        <taxon>Spermatophyta</taxon>
        <taxon>Magnoliopsida</taxon>
        <taxon>Liliopsida</taxon>
        <taxon>Zingiberales</taxon>
        <taxon>Cannaceae</taxon>
        <taxon>Canna</taxon>
    </lineage>
</organism>
<dbReference type="PANTHER" id="PTHR12707">
    <property type="entry name" value="PINN"/>
    <property type="match status" value="1"/>
</dbReference>
<dbReference type="GO" id="GO:0071013">
    <property type="term" value="C:catalytic step 2 spliceosome"/>
    <property type="evidence" value="ECO:0007669"/>
    <property type="project" value="TreeGrafter"/>
</dbReference>
<accession>A0AAQ3PY04</accession>
<dbReference type="InterPro" id="IPR039853">
    <property type="entry name" value="Pinin"/>
</dbReference>
<sequence>MDDGKALSRDAALSSINHLLLCAKSTIQKGQLERESLEKSSLSTVDCRRFFHHPVASMYSFHRLICFSKNVRLNFLRSKENMHDLKLFFEVAFYNFQVFLEWNIARRVELSEHEMHIVEQYLSNVEKQLERWQNARNGRRADNLVNLQETMDKELKTHKLEHGPKTQRIPEGDDDEEDVEDIVAEDELMDEVFEVHDQERIDGGPEKLSGVVELKEKEKNEAQVHEKRKPQAPPLCHHWKEEQRNREQAGREHLPS</sequence>
<evidence type="ECO:0000256" key="1">
    <source>
        <dbReference type="SAM" id="MobiDB-lite"/>
    </source>
</evidence>
<reference evidence="2 3" key="1">
    <citation type="submission" date="2023-10" db="EMBL/GenBank/DDBJ databases">
        <title>Chromosome-scale genome assembly provides insights into flower coloration mechanisms of Canna indica.</title>
        <authorList>
            <person name="Li C."/>
        </authorList>
    </citation>
    <scope>NUCLEOTIDE SEQUENCE [LARGE SCALE GENOMIC DNA]</scope>
    <source>
        <tissue evidence="2">Flower</tissue>
    </source>
</reference>
<dbReference type="AlphaFoldDB" id="A0AAQ3PY04"/>
<evidence type="ECO:0000313" key="2">
    <source>
        <dbReference type="EMBL" id="WOK92273.1"/>
    </source>
</evidence>
<keyword evidence="3" id="KW-1185">Reference proteome</keyword>
<dbReference type="Proteomes" id="UP001327560">
    <property type="component" value="Chromosome 1"/>
</dbReference>
<feature type="region of interest" description="Disordered" evidence="1">
    <location>
        <begin position="216"/>
        <end position="256"/>
    </location>
</feature>
<dbReference type="EMBL" id="CP136890">
    <property type="protein sequence ID" value="WOK92273.1"/>
    <property type="molecule type" value="Genomic_DNA"/>
</dbReference>
<proteinExistence type="predicted"/>
<dbReference type="PANTHER" id="PTHR12707:SF0">
    <property type="entry name" value="PININ"/>
    <property type="match status" value="1"/>
</dbReference>
<feature type="compositionally biased region" description="Basic and acidic residues" evidence="1">
    <location>
        <begin position="238"/>
        <end position="256"/>
    </location>
</feature>